<dbReference type="PANTHER" id="PTHR11040">
    <property type="entry name" value="ZINC/IRON TRANSPORTER"/>
    <property type="match status" value="1"/>
</dbReference>
<feature type="compositionally biased region" description="Basic and acidic residues" evidence="5">
    <location>
        <begin position="367"/>
        <end position="383"/>
    </location>
</feature>
<feature type="compositionally biased region" description="Low complexity" evidence="5">
    <location>
        <begin position="386"/>
        <end position="407"/>
    </location>
</feature>
<dbReference type="PANTHER" id="PTHR11040:SF44">
    <property type="entry name" value="PROTEIN ZNTC-RELATED"/>
    <property type="match status" value="1"/>
</dbReference>
<feature type="transmembrane region" description="Helical" evidence="6">
    <location>
        <begin position="43"/>
        <end position="62"/>
    </location>
</feature>
<dbReference type="Pfam" id="PF02535">
    <property type="entry name" value="Zip"/>
    <property type="match status" value="2"/>
</dbReference>
<dbReference type="AlphaFoldDB" id="A0A409W2R2"/>
<dbReference type="GO" id="GO:0005385">
    <property type="term" value="F:zinc ion transmembrane transporter activity"/>
    <property type="evidence" value="ECO:0007669"/>
    <property type="project" value="TreeGrafter"/>
</dbReference>
<evidence type="ECO:0008006" key="9">
    <source>
        <dbReference type="Google" id="ProtNLM"/>
    </source>
</evidence>
<feature type="compositionally biased region" description="Basic and acidic residues" evidence="5">
    <location>
        <begin position="619"/>
        <end position="633"/>
    </location>
</feature>
<feature type="transmembrane region" description="Helical" evidence="6">
    <location>
        <begin position="74"/>
        <end position="95"/>
    </location>
</feature>
<evidence type="ECO:0000256" key="2">
    <source>
        <dbReference type="ARBA" id="ARBA00022692"/>
    </source>
</evidence>
<accession>A0A409W2R2</accession>
<feature type="region of interest" description="Disordered" evidence="5">
    <location>
        <begin position="615"/>
        <end position="634"/>
    </location>
</feature>
<evidence type="ECO:0000256" key="1">
    <source>
        <dbReference type="ARBA" id="ARBA00004141"/>
    </source>
</evidence>
<feature type="compositionally biased region" description="Pro residues" evidence="5">
    <location>
        <begin position="163"/>
        <end position="178"/>
    </location>
</feature>
<feature type="compositionally biased region" description="Basic residues" evidence="5">
    <location>
        <begin position="558"/>
        <end position="570"/>
    </location>
</feature>
<organism evidence="7 8">
    <name type="scientific">Gymnopilus dilepis</name>
    <dbReference type="NCBI Taxonomy" id="231916"/>
    <lineage>
        <taxon>Eukaryota</taxon>
        <taxon>Fungi</taxon>
        <taxon>Dikarya</taxon>
        <taxon>Basidiomycota</taxon>
        <taxon>Agaricomycotina</taxon>
        <taxon>Agaricomycetes</taxon>
        <taxon>Agaricomycetidae</taxon>
        <taxon>Agaricales</taxon>
        <taxon>Agaricineae</taxon>
        <taxon>Hymenogastraceae</taxon>
        <taxon>Gymnopilus</taxon>
    </lineage>
</organism>
<sequence>MPIIRALQSNLHLVGPSLTKYSVVKMGAAVVAASAVEMEEQRLGVMFIILLVSLFAVSFPTLSKQTRYLRIPGIVFFIGKHFGTGVILATAFIHLLDDAFRSLADPKIEERYGNLSKWTGSIILVSLLAIFLVEYISTSFVEHLNERSSAPPTPISSQRPSRRPSPAPSRTALPPPAAQPISETTPLLRVSPITQPEDMRSSSLPPRPLTRPHTFHAPQPHALHTHQVQLPLLPGFSMEVLTNSPRICRLALAHEPKTLKKVEDEEQCVCDDADVVSSEVEHAHAEDSETQRPRIGRRRQVVGLLVLQLGIMIHSFVIGLTLSVTSGSDFTSLTTAIVFHQLFEGLSLGIRIASLPPDRRHTHHSKHLDVEQVDERLEEDAHSPRRASSPSPQRVRAPPREALALPPHTTHAHSPVNGTHKPHQRFPSGSSSPLPVKAKGRQSPSPSPWRRRWRLVKGIQWLKPTLTVLFGVTTPLGMALGLILWSGPGKQRTVSDVSMLLIQGIMSAVSAGLLIYAATVEMIAGDFVFGDVEGHHHHHHHAHEEGEGQSQAEPHTHDHPHHPLHTKGPQRTRPTLSGPSVGEPSAVEGAAAELGMQEAAAGEEPLEREVVAAAEEGEGEAKGEGEGEGERRGTPVGKRVLAVLSLFAGAGMMVLVGLGEGD</sequence>
<dbReference type="InParanoid" id="A0A409W2R2"/>
<dbReference type="STRING" id="231916.A0A409W2R2"/>
<evidence type="ECO:0000256" key="3">
    <source>
        <dbReference type="ARBA" id="ARBA00022989"/>
    </source>
</evidence>
<evidence type="ECO:0000256" key="4">
    <source>
        <dbReference type="ARBA" id="ARBA00023136"/>
    </source>
</evidence>
<evidence type="ECO:0000256" key="6">
    <source>
        <dbReference type="SAM" id="Phobius"/>
    </source>
</evidence>
<name>A0A409W2R2_9AGAR</name>
<comment type="subcellular location">
    <subcellularLocation>
        <location evidence="1">Membrane</location>
        <topology evidence="1">Multi-pass membrane protein</topology>
    </subcellularLocation>
</comment>
<keyword evidence="3 6" id="KW-1133">Transmembrane helix</keyword>
<evidence type="ECO:0000313" key="7">
    <source>
        <dbReference type="EMBL" id="PPQ72809.1"/>
    </source>
</evidence>
<feature type="region of interest" description="Disordered" evidence="5">
    <location>
        <begin position="357"/>
        <end position="449"/>
    </location>
</feature>
<keyword evidence="8" id="KW-1185">Reference proteome</keyword>
<dbReference type="OrthoDB" id="448280at2759"/>
<evidence type="ECO:0000313" key="8">
    <source>
        <dbReference type="Proteomes" id="UP000284706"/>
    </source>
</evidence>
<feature type="transmembrane region" description="Helical" evidence="6">
    <location>
        <begin position="497"/>
        <end position="517"/>
    </location>
</feature>
<comment type="caution">
    <text evidence="7">The sequence shown here is derived from an EMBL/GenBank/DDBJ whole genome shotgun (WGS) entry which is preliminary data.</text>
</comment>
<feature type="region of interest" description="Disordered" evidence="5">
    <location>
        <begin position="146"/>
        <end position="218"/>
    </location>
</feature>
<feature type="transmembrane region" description="Helical" evidence="6">
    <location>
        <begin position="301"/>
        <end position="324"/>
    </location>
</feature>
<feature type="transmembrane region" description="Helical" evidence="6">
    <location>
        <begin position="640"/>
        <end position="659"/>
    </location>
</feature>
<feature type="transmembrane region" description="Helical" evidence="6">
    <location>
        <begin position="461"/>
        <end position="485"/>
    </location>
</feature>
<feature type="region of interest" description="Disordered" evidence="5">
    <location>
        <begin position="535"/>
        <end position="585"/>
    </location>
</feature>
<dbReference type="InterPro" id="IPR003689">
    <property type="entry name" value="ZIP"/>
</dbReference>
<feature type="transmembrane region" description="Helical" evidence="6">
    <location>
        <begin position="115"/>
        <end position="137"/>
    </location>
</feature>
<keyword evidence="2 6" id="KW-0812">Transmembrane</keyword>
<feature type="transmembrane region" description="Helical" evidence="6">
    <location>
        <begin position="330"/>
        <end position="350"/>
    </location>
</feature>
<dbReference type="Proteomes" id="UP000284706">
    <property type="component" value="Unassembled WGS sequence"/>
</dbReference>
<dbReference type="EMBL" id="NHYE01005438">
    <property type="protein sequence ID" value="PPQ72809.1"/>
    <property type="molecule type" value="Genomic_DNA"/>
</dbReference>
<keyword evidence="4 6" id="KW-0472">Membrane</keyword>
<gene>
    <name evidence="7" type="ORF">CVT26_003329</name>
</gene>
<reference evidence="7 8" key="1">
    <citation type="journal article" date="2018" name="Evol. Lett.">
        <title>Horizontal gene cluster transfer increased hallucinogenic mushroom diversity.</title>
        <authorList>
            <person name="Reynolds H.T."/>
            <person name="Vijayakumar V."/>
            <person name="Gluck-Thaler E."/>
            <person name="Korotkin H.B."/>
            <person name="Matheny P.B."/>
            <person name="Slot J.C."/>
        </authorList>
    </citation>
    <scope>NUCLEOTIDE SEQUENCE [LARGE SCALE GENOMIC DNA]</scope>
    <source>
        <strain evidence="7 8">SRW20</strain>
    </source>
</reference>
<dbReference type="GO" id="GO:0005886">
    <property type="term" value="C:plasma membrane"/>
    <property type="evidence" value="ECO:0007669"/>
    <property type="project" value="TreeGrafter"/>
</dbReference>
<proteinExistence type="predicted"/>
<evidence type="ECO:0000256" key="5">
    <source>
        <dbReference type="SAM" id="MobiDB-lite"/>
    </source>
</evidence>
<protein>
    <recommendedName>
        <fullName evidence="9">Zinc/iron permease</fullName>
    </recommendedName>
</protein>